<dbReference type="Proteomes" id="UP000236291">
    <property type="component" value="Unassembled WGS sequence"/>
</dbReference>
<comment type="caution">
    <text evidence="4">The sequence shown here is derived from an EMBL/GenBank/DDBJ whole genome shotgun (WGS) entry which is preliminary data.</text>
</comment>
<name>A0A2K3LPW8_TRIPR</name>
<dbReference type="STRING" id="57577.A0A2K3LPW8"/>
<protein>
    <recommendedName>
        <fullName evidence="6">Transposase MuDR plant domain-containing protein</fullName>
    </recommendedName>
</protein>
<feature type="non-terminal residue" evidence="4">
    <location>
        <position position="574"/>
    </location>
</feature>
<sequence length="574" mass="66003">MLAPDGSSFFQELNITDDHDVKYMFNIHSQFQLKTIELYVTFQNVHSYNPHQTSTYIEPHQTPQLTSQPYHIDYQPTSTDYAPLTHSHEWVPFDQQQNSFHYSQLTQSFDLNAPFDLNEEIPQSEPWSYSNPTLSQLQPWWSSNTQLPHSQPQQAYPSTSTHVPTHHDDGDDDDDDDNDSRPDEVPNYPEDLADLSDEEALETQLLDHGNDDNGDDDDNERNQDGAYNPPSHIQNLDLTLIDQPSRVYLHENVPLPVNAGITKGMTFYTKKECLAAIKSWHVKQSRDYHIEKSDTTRFVIKCDKPPCQFALRAAYSKKTELWGIATISNSHTCVSVGMSQDHRRLDTAMVCDNIVPLLKNNLGVTVKFIIDHIRAKFNYTISYRKAWSAKNKAIEHIYGSWVQSYRDLPRWLMAMEKWVSGTVIRFETSPTAIHGEVHFERLFWAFKPCIEGFAHCKPIVQVDGTFLTGKYKGTLLLAVAQDGNAHIFPVAYAIVEGETKDAWNFFLKHLRENVTPQENICLISDRHASIKSAFENPSNGWNHSSSHVYCIRHIAQNFMRAIKNRKLRKYAVNM</sequence>
<evidence type="ECO:0008006" key="6">
    <source>
        <dbReference type="Google" id="ProtNLM"/>
    </source>
</evidence>
<organism evidence="4 5">
    <name type="scientific">Trifolium pratense</name>
    <name type="common">Red clover</name>
    <dbReference type="NCBI Taxonomy" id="57577"/>
    <lineage>
        <taxon>Eukaryota</taxon>
        <taxon>Viridiplantae</taxon>
        <taxon>Streptophyta</taxon>
        <taxon>Embryophyta</taxon>
        <taxon>Tracheophyta</taxon>
        <taxon>Spermatophyta</taxon>
        <taxon>Magnoliopsida</taxon>
        <taxon>eudicotyledons</taxon>
        <taxon>Gunneridae</taxon>
        <taxon>Pentapetalae</taxon>
        <taxon>rosids</taxon>
        <taxon>fabids</taxon>
        <taxon>Fabales</taxon>
        <taxon>Fabaceae</taxon>
        <taxon>Papilionoideae</taxon>
        <taxon>50 kb inversion clade</taxon>
        <taxon>NPAAA clade</taxon>
        <taxon>Hologalegina</taxon>
        <taxon>IRL clade</taxon>
        <taxon>Trifolieae</taxon>
        <taxon>Trifolium</taxon>
    </lineage>
</organism>
<feature type="domain" description="Transposase MuDR plant" evidence="2">
    <location>
        <begin position="262"/>
        <end position="321"/>
    </location>
</feature>
<accession>A0A2K3LPW8</accession>
<dbReference type="PANTHER" id="PTHR31973:SF195">
    <property type="entry name" value="MUDR FAMILY TRANSPOSASE"/>
    <property type="match status" value="1"/>
</dbReference>
<evidence type="ECO:0000313" key="4">
    <source>
        <dbReference type="EMBL" id="PNX80578.1"/>
    </source>
</evidence>
<dbReference type="InterPro" id="IPR018289">
    <property type="entry name" value="MULE_transposase_dom"/>
</dbReference>
<dbReference type="Pfam" id="PF03108">
    <property type="entry name" value="DBD_Tnp_Mut"/>
    <property type="match status" value="1"/>
</dbReference>
<evidence type="ECO:0000313" key="5">
    <source>
        <dbReference type="Proteomes" id="UP000236291"/>
    </source>
</evidence>
<proteinExistence type="predicted"/>
<dbReference type="AlphaFoldDB" id="A0A2K3LPW8"/>
<feature type="compositionally biased region" description="Polar residues" evidence="1">
    <location>
        <begin position="142"/>
        <end position="163"/>
    </location>
</feature>
<dbReference type="InterPro" id="IPR004332">
    <property type="entry name" value="Transposase_MuDR"/>
</dbReference>
<reference evidence="4 5" key="1">
    <citation type="journal article" date="2014" name="Am. J. Bot.">
        <title>Genome assembly and annotation for red clover (Trifolium pratense; Fabaceae).</title>
        <authorList>
            <person name="Istvanek J."/>
            <person name="Jaros M."/>
            <person name="Krenek A."/>
            <person name="Repkova J."/>
        </authorList>
    </citation>
    <scope>NUCLEOTIDE SEQUENCE [LARGE SCALE GENOMIC DNA]</scope>
    <source>
        <strain evidence="5">cv. Tatra</strain>
        <tissue evidence="4">Young leaves</tissue>
    </source>
</reference>
<feature type="domain" description="MULE transposase" evidence="3">
    <location>
        <begin position="460"/>
        <end position="557"/>
    </location>
</feature>
<evidence type="ECO:0000259" key="3">
    <source>
        <dbReference type="Pfam" id="PF10551"/>
    </source>
</evidence>
<evidence type="ECO:0000256" key="1">
    <source>
        <dbReference type="SAM" id="MobiDB-lite"/>
    </source>
</evidence>
<dbReference type="EMBL" id="ASHM01038213">
    <property type="protein sequence ID" value="PNX80578.1"/>
    <property type="molecule type" value="Genomic_DNA"/>
</dbReference>
<gene>
    <name evidence="4" type="ORF">L195_g036582</name>
</gene>
<dbReference type="Pfam" id="PF10551">
    <property type="entry name" value="MULE"/>
    <property type="match status" value="1"/>
</dbReference>
<feature type="region of interest" description="Disordered" evidence="1">
    <location>
        <begin position="142"/>
        <end position="233"/>
    </location>
</feature>
<evidence type="ECO:0000259" key="2">
    <source>
        <dbReference type="Pfam" id="PF03108"/>
    </source>
</evidence>
<feature type="compositionally biased region" description="Acidic residues" evidence="1">
    <location>
        <begin position="191"/>
        <end position="201"/>
    </location>
</feature>
<reference evidence="4 5" key="2">
    <citation type="journal article" date="2017" name="Front. Plant Sci.">
        <title>Gene Classification and Mining of Molecular Markers Useful in Red Clover (Trifolium pratense) Breeding.</title>
        <authorList>
            <person name="Istvanek J."/>
            <person name="Dluhosova J."/>
            <person name="Dluhos P."/>
            <person name="Patkova L."/>
            <person name="Nedelnik J."/>
            <person name="Repkova J."/>
        </authorList>
    </citation>
    <scope>NUCLEOTIDE SEQUENCE [LARGE SCALE GENOMIC DNA]</scope>
    <source>
        <strain evidence="5">cv. Tatra</strain>
        <tissue evidence="4">Young leaves</tissue>
    </source>
</reference>
<dbReference type="PANTHER" id="PTHR31973">
    <property type="entry name" value="POLYPROTEIN, PUTATIVE-RELATED"/>
    <property type="match status" value="1"/>
</dbReference>